<dbReference type="SUPFAM" id="SSF53474">
    <property type="entry name" value="alpha/beta-Hydrolases"/>
    <property type="match status" value="1"/>
</dbReference>
<sequence length="361" mass="39401">MAKHTPSGFADAASGLESKMSLIPSVESFAKGTLATVAGVGTIGCGLLYYGQNYLIYPSAFPPGSRTDVDTPDKYGLFYTDLDLKTEDGVLLRSYLLTQRKEVGHRNAMRIDVAEEMSNEEFAATRPTVLMFHGNGGNLGHRIPLARIFYVKMRCNVLMLSYRGYGRSEGTPSETGLCIDAQTLLNYVSSDPILQGTPIILYGQSLGGAVGIHLASQNPSKIKALILENTFTSLRKVVPHALPLLGPLSFLCHQKWDSVSKLPLIPRSTPILMLSGARDEVVPCEHMKELWEIATRRQGAKVNILVGDGSARENGNESERNPEVGGGKSKFVEFEQGCHNDTCVQLGYWTAITNFLENVCL</sequence>
<feature type="region of interest" description="Disordered" evidence="1">
    <location>
        <begin position="308"/>
        <end position="327"/>
    </location>
</feature>
<dbReference type="Pfam" id="PF00561">
    <property type="entry name" value="Abhydrolase_1"/>
    <property type="match status" value="1"/>
</dbReference>
<reference evidence="4" key="2">
    <citation type="submission" date="2015-01" db="EMBL/GenBank/DDBJ databases">
        <title>Evolutionary Origins and Diversification of the Mycorrhizal Mutualists.</title>
        <authorList>
            <consortium name="DOE Joint Genome Institute"/>
            <consortium name="Mycorrhizal Genomics Consortium"/>
            <person name="Kohler A."/>
            <person name="Kuo A."/>
            <person name="Nagy L.G."/>
            <person name="Floudas D."/>
            <person name="Copeland A."/>
            <person name="Barry K.W."/>
            <person name="Cichocki N."/>
            <person name="Veneault-Fourrey C."/>
            <person name="LaButti K."/>
            <person name="Lindquist E.A."/>
            <person name="Lipzen A."/>
            <person name="Lundell T."/>
            <person name="Morin E."/>
            <person name="Murat C."/>
            <person name="Riley R."/>
            <person name="Ohm R."/>
            <person name="Sun H."/>
            <person name="Tunlid A."/>
            <person name="Henrissat B."/>
            <person name="Grigoriev I.V."/>
            <person name="Hibbett D.S."/>
            <person name="Martin F."/>
        </authorList>
    </citation>
    <scope>NUCLEOTIDE SEQUENCE [LARGE SCALE GENOMIC DNA]</scope>
    <source>
        <strain evidence="4">Foug A</strain>
    </source>
</reference>
<accession>A0A0C3D2D7</accession>
<proteinExistence type="predicted"/>
<name>A0A0C3D2D7_9AGAM</name>
<dbReference type="GO" id="GO:0016020">
    <property type="term" value="C:membrane"/>
    <property type="evidence" value="ECO:0007669"/>
    <property type="project" value="TreeGrafter"/>
</dbReference>
<evidence type="ECO:0000259" key="2">
    <source>
        <dbReference type="Pfam" id="PF00561"/>
    </source>
</evidence>
<dbReference type="InterPro" id="IPR000073">
    <property type="entry name" value="AB_hydrolase_1"/>
</dbReference>
<dbReference type="InParanoid" id="A0A0C3D2D7"/>
<reference evidence="3 4" key="1">
    <citation type="submission" date="2014-04" db="EMBL/GenBank/DDBJ databases">
        <authorList>
            <consortium name="DOE Joint Genome Institute"/>
            <person name="Kuo A."/>
            <person name="Kohler A."/>
            <person name="Nagy L.G."/>
            <person name="Floudas D."/>
            <person name="Copeland A."/>
            <person name="Barry K.W."/>
            <person name="Cichocki N."/>
            <person name="Veneault-Fourrey C."/>
            <person name="LaButti K."/>
            <person name="Lindquist E.A."/>
            <person name="Lipzen A."/>
            <person name="Lundell T."/>
            <person name="Morin E."/>
            <person name="Murat C."/>
            <person name="Sun H."/>
            <person name="Tunlid A."/>
            <person name="Henrissat B."/>
            <person name="Grigoriev I.V."/>
            <person name="Hibbett D.S."/>
            <person name="Martin F."/>
            <person name="Nordberg H.P."/>
            <person name="Cantor M.N."/>
            <person name="Hua S.X."/>
        </authorList>
    </citation>
    <scope>NUCLEOTIDE SEQUENCE [LARGE SCALE GENOMIC DNA]</scope>
    <source>
        <strain evidence="3 4">Foug A</strain>
    </source>
</reference>
<dbReference type="HOGENOM" id="CLU_029375_2_0_1"/>
<dbReference type="EMBL" id="KN822143">
    <property type="protein sequence ID" value="KIM54985.1"/>
    <property type="molecule type" value="Genomic_DNA"/>
</dbReference>
<feature type="domain" description="AB hydrolase-1" evidence="2">
    <location>
        <begin position="127"/>
        <end position="243"/>
    </location>
</feature>
<evidence type="ECO:0000256" key="1">
    <source>
        <dbReference type="SAM" id="MobiDB-lite"/>
    </source>
</evidence>
<dbReference type="InterPro" id="IPR029058">
    <property type="entry name" value="AB_hydrolase_fold"/>
</dbReference>
<dbReference type="STRING" id="1036808.A0A0C3D2D7"/>
<feature type="compositionally biased region" description="Basic and acidic residues" evidence="1">
    <location>
        <begin position="310"/>
        <end position="322"/>
    </location>
</feature>
<protein>
    <recommendedName>
        <fullName evidence="2">AB hydrolase-1 domain-containing protein</fullName>
    </recommendedName>
</protein>
<dbReference type="Gene3D" id="3.40.50.1820">
    <property type="entry name" value="alpha/beta hydrolase"/>
    <property type="match status" value="1"/>
</dbReference>
<dbReference type="AlphaFoldDB" id="A0A0C3D2D7"/>
<gene>
    <name evidence="3" type="ORF">SCLCIDRAFT_1221498</name>
</gene>
<dbReference type="PANTHER" id="PTHR12277">
    <property type="entry name" value="ALPHA/BETA HYDROLASE DOMAIN-CONTAINING PROTEIN"/>
    <property type="match status" value="1"/>
</dbReference>
<dbReference type="Proteomes" id="UP000053989">
    <property type="component" value="Unassembled WGS sequence"/>
</dbReference>
<dbReference type="OrthoDB" id="10249433at2759"/>
<evidence type="ECO:0000313" key="3">
    <source>
        <dbReference type="EMBL" id="KIM54985.1"/>
    </source>
</evidence>
<evidence type="ECO:0000313" key="4">
    <source>
        <dbReference type="Proteomes" id="UP000053989"/>
    </source>
</evidence>
<organism evidence="3 4">
    <name type="scientific">Scleroderma citrinum Foug A</name>
    <dbReference type="NCBI Taxonomy" id="1036808"/>
    <lineage>
        <taxon>Eukaryota</taxon>
        <taxon>Fungi</taxon>
        <taxon>Dikarya</taxon>
        <taxon>Basidiomycota</taxon>
        <taxon>Agaricomycotina</taxon>
        <taxon>Agaricomycetes</taxon>
        <taxon>Agaricomycetidae</taxon>
        <taxon>Boletales</taxon>
        <taxon>Sclerodermatineae</taxon>
        <taxon>Sclerodermataceae</taxon>
        <taxon>Scleroderma</taxon>
    </lineage>
</organism>
<dbReference type="GO" id="GO:0008474">
    <property type="term" value="F:palmitoyl-(protein) hydrolase activity"/>
    <property type="evidence" value="ECO:0007669"/>
    <property type="project" value="TreeGrafter"/>
</dbReference>
<dbReference type="FunCoup" id="A0A0C3D2D7">
    <property type="interactions" value="171"/>
</dbReference>
<dbReference type="PANTHER" id="PTHR12277:SF81">
    <property type="entry name" value="PROTEIN ABHD13"/>
    <property type="match status" value="1"/>
</dbReference>
<keyword evidence="4" id="KW-1185">Reference proteome</keyword>